<dbReference type="Pfam" id="PF13568">
    <property type="entry name" value="OMP_b-brl_2"/>
    <property type="match status" value="1"/>
</dbReference>
<name>A0ABS5JSZ2_9BACT</name>
<dbReference type="RefSeq" id="WP_212215197.1">
    <property type="nucleotide sequence ID" value="NZ_JAGUCO010000003.1"/>
</dbReference>
<reference evidence="3 4" key="1">
    <citation type="journal article" date="2015" name="Int. J. Syst. Evol. Microbiol.">
        <title>Carboxylicivirga linearis sp. nov., isolated from a sea cucumber culture pond.</title>
        <authorList>
            <person name="Wang F.Q."/>
            <person name="Zhou Y.X."/>
            <person name="Lin X.Z."/>
            <person name="Chen G.J."/>
            <person name="Du Z.J."/>
        </authorList>
    </citation>
    <scope>NUCLEOTIDE SEQUENCE [LARGE SCALE GENOMIC DNA]</scope>
    <source>
        <strain evidence="3 4">FB218</strain>
    </source>
</reference>
<organism evidence="3 4">
    <name type="scientific">Carboxylicivirga linearis</name>
    <dbReference type="NCBI Taxonomy" id="1628157"/>
    <lineage>
        <taxon>Bacteria</taxon>
        <taxon>Pseudomonadati</taxon>
        <taxon>Bacteroidota</taxon>
        <taxon>Bacteroidia</taxon>
        <taxon>Marinilabiliales</taxon>
        <taxon>Marinilabiliaceae</taxon>
        <taxon>Carboxylicivirga</taxon>
    </lineage>
</organism>
<accession>A0ABS5JSZ2</accession>
<comment type="caution">
    <text evidence="3">The sequence shown here is derived from an EMBL/GenBank/DDBJ whole genome shotgun (WGS) entry which is preliminary data.</text>
</comment>
<evidence type="ECO:0000256" key="1">
    <source>
        <dbReference type="SAM" id="SignalP"/>
    </source>
</evidence>
<protein>
    <submittedName>
        <fullName evidence="3">PorT family protein</fullName>
    </submittedName>
</protein>
<evidence type="ECO:0000313" key="3">
    <source>
        <dbReference type="EMBL" id="MBS2097995.1"/>
    </source>
</evidence>
<evidence type="ECO:0000313" key="4">
    <source>
        <dbReference type="Proteomes" id="UP000708576"/>
    </source>
</evidence>
<feature type="domain" description="Outer membrane protein beta-barrel" evidence="2">
    <location>
        <begin position="19"/>
        <end position="187"/>
    </location>
</feature>
<keyword evidence="4" id="KW-1185">Reference proteome</keyword>
<dbReference type="InterPro" id="IPR011250">
    <property type="entry name" value="OMP/PagP_B-barrel"/>
</dbReference>
<dbReference type="Proteomes" id="UP000708576">
    <property type="component" value="Unassembled WGS sequence"/>
</dbReference>
<keyword evidence="1" id="KW-0732">Signal</keyword>
<evidence type="ECO:0000259" key="2">
    <source>
        <dbReference type="Pfam" id="PF13568"/>
    </source>
</evidence>
<dbReference type="EMBL" id="JAGUCO010000003">
    <property type="protein sequence ID" value="MBS2097995.1"/>
    <property type="molecule type" value="Genomic_DNA"/>
</dbReference>
<dbReference type="SUPFAM" id="SSF56925">
    <property type="entry name" value="OMPA-like"/>
    <property type="match status" value="1"/>
</dbReference>
<feature type="signal peptide" evidence="1">
    <location>
        <begin position="1"/>
        <end position="19"/>
    </location>
</feature>
<gene>
    <name evidence="3" type="ORF">KEM10_06850</name>
</gene>
<proteinExistence type="predicted"/>
<feature type="chain" id="PRO_5045246038" evidence="1">
    <location>
        <begin position="20"/>
        <end position="212"/>
    </location>
</feature>
<sequence>MQRKLLILAGLLICILTNAQTEKKTRLGFLLSPQISWMSSDESAVSSNGSLFGYNFGILMDNFFDTNYAFSTGLTINTTGGKLTYDGTAEPELYNDLNTTYRLKYIEVPLSLKLLTNEFHRSRYYGQFGLYTQFNIKATDGDNNSLSKDVNFFDMGYQLGGGMEYSLGGSTFLTIGLIYSGGFIDITKEISDYNIDDKANLKRFTFQFGVIF</sequence>
<dbReference type="InterPro" id="IPR025665">
    <property type="entry name" value="Beta-barrel_OMP_2"/>
</dbReference>